<accession>A0ABR7M4D4</accession>
<dbReference type="Gene3D" id="2.40.160.20">
    <property type="match status" value="1"/>
</dbReference>
<evidence type="ECO:0000313" key="3">
    <source>
        <dbReference type="EMBL" id="MBC6489516.1"/>
    </source>
</evidence>
<protein>
    <recommendedName>
        <fullName evidence="2">DUF6089 domain-containing protein</fullName>
    </recommendedName>
</protein>
<organism evidence="3 4">
    <name type="scientific">Flavihumibacter stibioxidans</name>
    <dbReference type="NCBI Taxonomy" id="1834163"/>
    <lineage>
        <taxon>Bacteria</taxon>
        <taxon>Pseudomonadati</taxon>
        <taxon>Bacteroidota</taxon>
        <taxon>Chitinophagia</taxon>
        <taxon>Chitinophagales</taxon>
        <taxon>Chitinophagaceae</taxon>
        <taxon>Flavihumibacter</taxon>
    </lineage>
</organism>
<dbReference type="InterPro" id="IPR011250">
    <property type="entry name" value="OMP/PagP_B-barrel"/>
</dbReference>
<comment type="caution">
    <text evidence="3">The sequence shown here is derived from an EMBL/GenBank/DDBJ whole genome shotgun (WGS) entry which is preliminary data.</text>
</comment>
<evidence type="ECO:0000259" key="2">
    <source>
        <dbReference type="Pfam" id="PF19573"/>
    </source>
</evidence>
<evidence type="ECO:0000256" key="1">
    <source>
        <dbReference type="SAM" id="SignalP"/>
    </source>
</evidence>
<evidence type="ECO:0000313" key="4">
    <source>
        <dbReference type="Proteomes" id="UP000765802"/>
    </source>
</evidence>
<dbReference type="RefSeq" id="WP_187254877.1">
    <property type="nucleotide sequence ID" value="NZ_JBHULF010000006.1"/>
</dbReference>
<gene>
    <name evidence="3" type="ORF">BC349_00935</name>
</gene>
<name>A0ABR7M4D4_9BACT</name>
<proteinExistence type="predicted"/>
<sequence length="288" mass="32444">MRKFLLVLVAVFPLSLMAQRWHITGFGGISNYQGDMQEKRITTNQAHGAFGLGAQYDLSGHVSVKGGLMYGTISGDDKFNKQEDLRKRNLNFTSRLLEGNLMAEFRLFDLDEKRLTPYVFAGIAVFGYDPYTYDTLGNKHYLQPYGTEGQGLSTYPDRKPYNRVQVALPFGGGIKFRLNDQVTLGYEIGLRKTFTDYLDDLSKSYVDYNTLLAEKGPVAVELAYRGDELKDGNPLYPADGTTRGGEKVKDWYYFQGITIGYRLFGGRNEFRGGAKGSGRQLDCPRNIF</sequence>
<dbReference type="EMBL" id="MBUA01000001">
    <property type="protein sequence ID" value="MBC6489516.1"/>
    <property type="molecule type" value="Genomic_DNA"/>
</dbReference>
<feature type="domain" description="DUF6089" evidence="2">
    <location>
        <begin position="3"/>
        <end position="210"/>
    </location>
</feature>
<reference evidence="3 4" key="1">
    <citation type="submission" date="2016-07" db="EMBL/GenBank/DDBJ databases">
        <title>Genome analysis of Flavihumibacter stibioxidans YS-17.</title>
        <authorList>
            <person name="Shi K."/>
            <person name="Han Y."/>
            <person name="Wang G."/>
        </authorList>
    </citation>
    <scope>NUCLEOTIDE SEQUENCE [LARGE SCALE GENOMIC DNA]</scope>
    <source>
        <strain evidence="3 4">YS-17</strain>
    </source>
</reference>
<keyword evidence="4" id="KW-1185">Reference proteome</keyword>
<dbReference type="InterPro" id="IPR045743">
    <property type="entry name" value="DUF6089"/>
</dbReference>
<dbReference type="Pfam" id="PF19573">
    <property type="entry name" value="DUF6089"/>
    <property type="match status" value="1"/>
</dbReference>
<feature type="signal peptide" evidence="1">
    <location>
        <begin position="1"/>
        <end position="18"/>
    </location>
</feature>
<feature type="chain" id="PRO_5046304318" description="DUF6089 domain-containing protein" evidence="1">
    <location>
        <begin position="19"/>
        <end position="288"/>
    </location>
</feature>
<keyword evidence="1" id="KW-0732">Signal</keyword>
<dbReference type="Proteomes" id="UP000765802">
    <property type="component" value="Unassembled WGS sequence"/>
</dbReference>
<dbReference type="SUPFAM" id="SSF56925">
    <property type="entry name" value="OMPA-like"/>
    <property type="match status" value="1"/>
</dbReference>